<dbReference type="HOGENOM" id="CLU_840600_0_0_1"/>
<feature type="region of interest" description="Disordered" evidence="1">
    <location>
        <begin position="267"/>
        <end position="331"/>
    </location>
</feature>
<dbReference type="GeneID" id="5024290"/>
<organism evidence="3 4">
    <name type="scientific">Paramecium tetraurelia</name>
    <dbReference type="NCBI Taxonomy" id="5888"/>
    <lineage>
        <taxon>Eukaryota</taxon>
        <taxon>Sar</taxon>
        <taxon>Alveolata</taxon>
        <taxon>Ciliophora</taxon>
        <taxon>Intramacronucleata</taxon>
        <taxon>Oligohymenophorea</taxon>
        <taxon>Peniculida</taxon>
        <taxon>Parameciidae</taxon>
        <taxon>Paramecium</taxon>
    </lineage>
</organism>
<feature type="region of interest" description="Disordered" evidence="1">
    <location>
        <begin position="208"/>
        <end position="227"/>
    </location>
</feature>
<dbReference type="Proteomes" id="UP000000600">
    <property type="component" value="Unassembled WGS sequence"/>
</dbReference>
<dbReference type="PROSITE" id="PS50013">
    <property type="entry name" value="CHROMO_2"/>
    <property type="match status" value="1"/>
</dbReference>
<feature type="compositionally biased region" description="Polar residues" evidence="1">
    <location>
        <begin position="321"/>
        <end position="331"/>
    </location>
</feature>
<dbReference type="AlphaFoldDB" id="A0CJZ1"/>
<dbReference type="KEGG" id="ptm:GSPATT00000820001"/>
<feature type="region of interest" description="Disordered" evidence="1">
    <location>
        <begin position="1"/>
        <end position="24"/>
    </location>
</feature>
<dbReference type="SUPFAM" id="SSF54160">
    <property type="entry name" value="Chromo domain-like"/>
    <property type="match status" value="1"/>
</dbReference>
<feature type="compositionally biased region" description="Basic and acidic residues" evidence="1">
    <location>
        <begin position="274"/>
        <end position="297"/>
    </location>
</feature>
<feature type="compositionally biased region" description="Polar residues" evidence="1">
    <location>
        <begin position="298"/>
        <end position="313"/>
    </location>
</feature>
<feature type="domain" description="Chromo" evidence="2">
    <location>
        <begin position="15"/>
        <end position="76"/>
    </location>
</feature>
<dbReference type="InterPro" id="IPR023780">
    <property type="entry name" value="Chromo_domain"/>
</dbReference>
<reference evidence="3 4" key="1">
    <citation type="journal article" date="2006" name="Nature">
        <title>Global trends of whole-genome duplications revealed by the ciliate Paramecium tetraurelia.</title>
        <authorList>
            <consortium name="Genoscope"/>
            <person name="Aury J.-M."/>
            <person name="Jaillon O."/>
            <person name="Duret L."/>
            <person name="Noel B."/>
            <person name="Jubin C."/>
            <person name="Porcel B.M."/>
            <person name="Segurens B."/>
            <person name="Daubin V."/>
            <person name="Anthouard V."/>
            <person name="Aiach N."/>
            <person name="Arnaiz O."/>
            <person name="Billaut A."/>
            <person name="Beisson J."/>
            <person name="Blanc I."/>
            <person name="Bouhouche K."/>
            <person name="Camara F."/>
            <person name="Duharcourt S."/>
            <person name="Guigo R."/>
            <person name="Gogendeau D."/>
            <person name="Katinka M."/>
            <person name="Keller A.-M."/>
            <person name="Kissmehl R."/>
            <person name="Klotz C."/>
            <person name="Koll F."/>
            <person name="Le Moue A."/>
            <person name="Lepere C."/>
            <person name="Malinsky S."/>
            <person name="Nowacki M."/>
            <person name="Nowak J.K."/>
            <person name="Plattner H."/>
            <person name="Poulain J."/>
            <person name="Ruiz F."/>
            <person name="Serrano V."/>
            <person name="Zagulski M."/>
            <person name="Dessen P."/>
            <person name="Betermier M."/>
            <person name="Weissenbach J."/>
            <person name="Scarpelli C."/>
            <person name="Schachter V."/>
            <person name="Sperling L."/>
            <person name="Meyer E."/>
            <person name="Cohen J."/>
            <person name="Wincker P."/>
        </authorList>
    </citation>
    <scope>NUCLEOTIDE SEQUENCE [LARGE SCALE GENOMIC DNA]</scope>
    <source>
        <strain evidence="3 4">Stock d4-2</strain>
    </source>
</reference>
<dbReference type="Gene3D" id="2.40.50.40">
    <property type="match status" value="1"/>
</dbReference>
<feature type="compositionally biased region" description="Basic and acidic residues" evidence="1">
    <location>
        <begin position="1"/>
        <end position="21"/>
    </location>
</feature>
<feature type="compositionally biased region" description="Basic and acidic residues" evidence="1">
    <location>
        <begin position="213"/>
        <end position="223"/>
    </location>
</feature>
<evidence type="ECO:0000313" key="4">
    <source>
        <dbReference type="Proteomes" id="UP000000600"/>
    </source>
</evidence>
<protein>
    <recommendedName>
        <fullName evidence="2">Chromo domain-containing protein</fullName>
    </recommendedName>
</protein>
<dbReference type="SMART" id="SM00298">
    <property type="entry name" value="CHROMO"/>
    <property type="match status" value="1"/>
</dbReference>
<name>A0CJZ1_PARTE</name>
<dbReference type="InParanoid" id="A0CJZ1"/>
<sequence>MKPSGKKDSKQMNQRSPEKILQRRNNNNQLQYLVKWKGNEEPTWEFEENIRNIIQNLPVNEQELYSNQNDKQVKQGIPIRHQQQNFKHPNCSEELLFNKQKEMTQKYCNAYPQMGDEIDSVHLILTQEDCLFEIKWKSRPDGLQPNSDFYQYDQFKVVAPMLFMDFLEICILGYEKHTDIKFIAPGKDNIERTQLIKRILLQNPKYLDTNKSQSDKSAEEVKVNDQAAQLKEKNSQLKKNTIITFMQSEQKQKQSIESSNQKLIQKSVVVSEQQRNDRSSQQDDFQEDKLSQQDDKVVQQQPGVQDQKNGSNQNDEEQIDQESISLEQQQE</sequence>
<gene>
    <name evidence="3" type="ORF">GSPATT00000820001</name>
</gene>
<dbReference type="InterPro" id="IPR016197">
    <property type="entry name" value="Chromo-like_dom_sf"/>
</dbReference>
<keyword evidence="4" id="KW-1185">Reference proteome</keyword>
<dbReference type="RefSeq" id="XP_001438505.1">
    <property type="nucleotide sequence ID" value="XM_001438468.1"/>
</dbReference>
<proteinExistence type="predicted"/>
<evidence type="ECO:0000313" key="3">
    <source>
        <dbReference type="EMBL" id="CAK71108.1"/>
    </source>
</evidence>
<dbReference type="OMA" id="QEDCLFE"/>
<evidence type="ECO:0000259" key="2">
    <source>
        <dbReference type="PROSITE" id="PS50013"/>
    </source>
</evidence>
<dbReference type="InterPro" id="IPR000953">
    <property type="entry name" value="Chromo/chromo_shadow_dom"/>
</dbReference>
<accession>A0CJZ1</accession>
<dbReference type="OrthoDB" id="307287at2759"/>
<evidence type="ECO:0000256" key="1">
    <source>
        <dbReference type="SAM" id="MobiDB-lite"/>
    </source>
</evidence>
<dbReference type="EMBL" id="CT868096">
    <property type="protein sequence ID" value="CAK71108.1"/>
    <property type="molecule type" value="Genomic_DNA"/>
</dbReference>
<dbReference type="Pfam" id="PF00385">
    <property type="entry name" value="Chromo"/>
    <property type="match status" value="1"/>
</dbReference>
<dbReference type="CDD" id="cd00024">
    <property type="entry name" value="CD_CSD"/>
    <property type="match status" value="1"/>
</dbReference>